<dbReference type="PANTHER" id="PTHR32507:SF8">
    <property type="entry name" value="CNH1P"/>
    <property type="match status" value="1"/>
</dbReference>
<dbReference type="STRING" id="650891.SAMN05216203_1845"/>
<evidence type="ECO:0000313" key="11">
    <source>
        <dbReference type="EMBL" id="SFR61958.1"/>
    </source>
</evidence>
<feature type="transmembrane region" description="Helical" evidence="9">
    <location>
        <begin position="333"/>
        <end position="354"/>
    </location>
</feature>
<evidence type="ECO:0000256" key="1">
    <source>
        <dbReference type="ARBA" id="ARBA00004651"/>
    </source>
</evidence>
<feature type="transmembrane region" description="Helical" evidence="9">
    <location>
        <begin position="39"/>
        <end position="59"/>
    </location>
</feature>
<evidence type="ECO:0000256" key="3">
    <source>
        <dbReference type="ARBA" id="ARBA00022449"/>
    </source>
</evidence>
<keyword evidence="5 9" id="KW-0812">Transmembrane</keyword>
<protein>
    <submittedName>
        <fullName evidence="11">Sodium/proton antiporter, CPA1 family</fullName>
    </submittedName>
</protein>
<gene>
    <name evidence="11" type="ORF">SAMN05216203_1845</name>
</gene>
<dbReference type="EMBL" id="FOYW01000001">
    <property type="protein sequence ID" value="SFR61958.1"/>
    <property type="molecule type" value="Genomic_DNA"/>
</dbReference>
<evidence type="ECO:0000256" key="2">
    <source>
        <dbReference type="ARBA" id="ARBA00022448"/>
    </source>
</evidence>
<evidence type="ECO:0000313" key="12">
    <source>
        <dbReference type="Proteomes" id="UP000198644"/>
    </source>
</evidence>
<reference evidence="11 12" key="1">
    <citation type="submission" date="2016-10" db="EMBL/GenBank/DDBJ databases">
        <authorList>
            <person name="de Groot N.N."/>
        </authorList>
    </citation>
    <scope>NUCLEOTIDE SEQUENCE [LARGE SCALE GENOMIC DNA]</scope>
    <source>
        <strain evidence="11 12">CGMCC 1.9167</strain>
    </source>
</reference>
<dbReference type="GO" id="GO:1902600">
    <property type="term" value="P:proton transmembrane transport"/>
    <property type="evidence" value="ECO:0007669"/>
    <property type="project" value="InterPro"/>
</dbReference>
<dbReference type="AlphaFoldDB" id="A0A1I6I5P3"/>
<evidence type="ECO:0000256" key="5">
    <source>
        <dbReference type="ARBA" id="ARBA00022692"/>
    </source>
</evidence>
<dbReference type="PANTHER" id="PTHR32507">
    <property type="entry name" value="NA(+)/H(+) ANTIPORTER 1"/>
    <property type="match status" value="1"/>
</dbReference>
<dbReference type="InterPro" id="IPR006153">
    <property type="entry name" value="Cation/H_exchanger_TM"/>
</dbReference>
<dbReference type="InterPro" id="IPR038770">
    <property type="entry name" value="Na+/solute_symporter_sf"/>
</dbReference>
<keyword evidence="12" id="KW-1185">Reference proteome</keyword>
<dbReference type="OrthoDB" id="9810860at2"/>
<feature type="transmembrane region" description="Helical" evidence="9">
    <location>
        <begin position="71"/>
        <end position="90"/>
    </location>
</feature>
<dbReference type="GO" id="GO:0005886">
    <property type="term" value="C:plasma membrane"/>
    <property type="evidence" value="ECO:0007669"/>
    <property type="project" value="UniProtKB-SubCell"/>
</dbReference>
<dbReference type="RefSeq" id="WP_092011197.1">
    <property type="nucleotide sequence ID" value="NZ_FOYW01000001.1"/>
</dbReference>
<feature type="transmembrane region" description="Helical" evidence="9">
    <location>
        <begin position="308"/>
        <end position="327"/>
    </location>
</feature>
<evidence type="ECO:0000256" key="4">
    <source>
        <dbReference type="ARBA" id="ARBA00022475"/>
    </source>
</evidence>
<feature type="domain" description="Cation/H+ exchanger transmembrane" evidence="10">
    <location>
        <begin position="26"/>
        <end position="420"/>
    </location>
</feature>
<comment type="subcellular location">
    <subcellularLocation>
        <location evidence="1">Cell membrane</location>
        <topology evidence="1">Multi-pass membrane protein</topology>
    </subcellularLocation>
</comment>
<evidence type="ECO:0000259" key="10">
    <source>
        <dbReference type="Pfam" id="PF00999"/>
    </source>
</evidence>
<keyword evidence="2" id="KW-0813">Transport</keyword>
<organism evidence="11 12">
    <name type="scientific">Marinobacter daqiaonensis</name>
    <dbReference type="NCBI Taxonomy" id="650891"/>
    <lineage>
        <taxon>Bacteria</taxon>
        <taxon>Pseudomonadati</taxon>
        <taxon>Pseudomonadota</taxon>
        <taxon>Gammaproteobacteria</taxon>
        <taxon>Pseudomonadales</taxon>
        <taxon>Marinobacteraceae</taxon>
        <taxon>Marinobacter</taxon>
    </lineage>
</organism>
<feature type="transmembrane region" description="Helical" evidence="9">
    <location>
        <begin position="13"/>
        <end position="32"/>
    </location>
</feature>
<evidence type="ECO:0000256" key="8">
    <source>
        <dbReference type="ARBA" id="ARBA00023136"/>
    </source>
</evidence>
<dbReference type="Proteomes" id="UP000198644">
    <property type="component" value="Unassembled WGS sequence"/>
</dbReference>
<keyword evidence="7" id="KW-0406">Ion transport</keyword>
<feature type="transmembrane region" description="Helical" evidence="9">
    <location>
        <begin position="102"/>
        <end position="125"/>
    </location>
</feature>
<proteinExistence type="predicted"/>
<feature type="transmembrane region" description="Helical" evidence="9">
    <location>
        <begin position="366"/>
        <end position="383"/>
    </location>
</feature>
<evidence type="ECO:0000256" key="7">
    <source>
        <dbReference type="ARBA" id="ARBA00023065"/>
    </source>
</evidence>
<name>A0A1I6I5P3_9GAMM</name>
<keyword evidence="8 9" id="KW-0472">Membrane</keyword>
<sequence length="437" mass="47156">MELTATLEIFADYNLTLVVIGLGVLALAVLLHHFSDYPFSFPIVALALGYLAFALPLGLKPPDPHEHGALAVHLTELGVIISLMGVGLKIDRMPSLRTWSSTWRLLAICMPLTIAGVAFLGWWMIGLTPAAAVLLGAALAPTDPVLAADVQVGEPEGSNEEDIHPKKKEDELRFTLTSEAGLNDSLAFPFTYLALLMVAEGTAPSNWIGEWLLIDVVYKLAMALVAGLALGWLLARILLRLPIETEPQRMKAGVGALAGTLLLYGITEVLGGYGFLAVFIGAMTIKHYEQTHQAHKSLHTFAEQSEQLLMLGILIALGAAIAGGLLASLTWEAALLGILLVFVLRPLAGMISMFGSTWLPLRDRAIASFFGIRGIGCLFYLAYGLHEGEFMEAELLWSTCAFAVVLSVFVHGVAASPVMKFRERRIPPHPRQPSSNC</sequence>
<dbReference type="GO" id="GO:0015297">
    <property type="term" value="F:antiporter activity"/>
    <property type="evidence" value="ECO:0007669"/>
    <property type="project" value="UniProtKB-KW"/>
</dbReference>
<dbReference type="Pfam" id="PF00999">
    <property type="entry name" value="Na_H_Exchanger"/>
    <property type="match status" value="1"/>
</dbReference>
<feature type="transmembrane region" description="Helical" evidence="9">
    <location>
        <begin position="216"/>
        <end position="238"/>
    </location>
</feature>
<evidence type="ECO:0000256" key="6">
    <source>
        <dbReference type="ARBA" id="ARBA00022989"/>
    </source>
</evidence>
<dbReference type="Gene3D" id="1.20.1530.20">
    <property type="match status" value="1"/>
</dbReference>
<evidence type="ECO:0000256" key="9">
    <source>
        <dbReference type="SAM" id="Phobius"/>
    </source>
</evidence>
<keyword evidence="4" id="KW-1003">Cell membrane</keyword>
<accession>A0A1I6I5P3</accession>
<keyword evidence="6 9" id="KW-1133">Transmembrane helix</keyword>
<keyword evidence="3" id="KW-0050">Antiport</keyword>
<feature type="transmembrane region" description="Helical" evidence="9">
    <location>
        <begin position="395"/>
        <end position="415"/>
    </location>
</feature>